<gene>
    <name evidence="1" type="ORF">DOTSEDRAFT_71244</name>
</gene>
<dbReference type="HOGENOM" id="CLU_2775905_0_0_1"/>
<reference evidence="2" key="1">
    <citation type="journal article" date="2012" name="PLoS Genet.">
        <title>The genomes of the fungal plant pathogens Cladosporium fulvum and Dothistroma septosporum reveal adaptation to different hosts and lifestyles but also signatures of common ancestry.</title>
        <authorList>
            <person name="de Wit P.J.G.M."/>
            <person name="van der Burgt A."/>
            <person name="Oekmen B."/>
            <person name="Stergiopoulos I."/>
            <person name="Abd-Elsalam K.A."/>
            <person name="Aerts A.L."/>
            <person name="Bahkali A.H."/>
            <person name="Beenen H.G."/>
            <person name="Chettri P."/>
            <person name="Cox M.P."/>
            <person name="Datema E."/>
            <person name="de Vries R.P."/>
            <person name="Dhillon B."/>
            <person name="Ganley A.R."/>
            <person name="Griffiths S.A."/>
            <person name="Guo Y."/>
            <person name="Hamelin R.C."/>
            <person name="Henrissat B."/>
            <person name="Kabir M.S."/>
            <person name="Jashni M.K."/>
            <person name="Kema G."/>
            <person name="Klaubauf S."/>
            <person name="Lapidus A."/>
            <person name="Levasseur A."/>
            <person name="Lindquist E."/>
            <person name="Mehrabi R."/>
            <person name="Ohm R.A."/>
            <person name="Owen T.J."/>
            <person name="Salamov A."/>
            <person name="Schwelm A."/>
            <person name="Schijlen E."/>
            <person name="Sun H."/>
            <person name="van den Burg H.A."/>
            <person name="van Ham R.C.H.J."/>
            <person name="Zhang S."/>
            <person name="Goodwin S.B."/>
            <person name="Grigoriev I.V."/>
            <person name="Collemare J."/>
            <person name="Bradshaw R.E."/>
        </authorList>
    </citation>
    <scope>NUCLEOTIDE SEQUENCE [LARGE SCALE GENOMIC DNA]</scope>
    <source>
        <strain evidence="2">NZE10 / CBS 128990</strain>
    </source>
</reference>
<name>N1PPZ1_DOTSN</name>
<dbReference type="EMBL" id="KB446538">
    <property type="protein sequence ID" value="EME45457.1"/>
    <property type="molecule type" value="Genomic_DNA"/>
</dbReference>
<sequence length="69" mass="7507">MAHCSVCRRPSSRSAQNNSICCKPCLIMPAFPLRHTVTPPLALKITTLKNVPERPRASPVERNGSVVPA</sequence>
<dbReference type="Proteomes" id="UP000016933">
    <property type="component" value="Unassembled WGS sequence"/>
</dbReference>
<reference evidence="1 2" key="2">
    <citation type="journal article" date="2012" name="PLoS Pathog.">
        <title>Diverse lifestyles and strategies of plant pathogenesis encoded in the genomes of eighteen Dothideomycetes fungi.</title>
        <authorList>
            <person name="Ohm R.A."/>
            <person name="Feau N."/>
            <person name="Henrissat B."/>
            <person name="Schoch C.L."/>
            <person name="Horwitz B.A."/>
            <person name="Barry K.W."/>
            <person name="Condon B.J."/>
            <person name="Copeland A.C."/>
            <person name="Dhillon B."/>
            <person name="Glaser F."/>
            <person name="Hesse C.N."/>
            <person name="Kosti I."/>
            <person name="LaButti K."/>
            <person name="Lindquist E.A."/>
            <person name="Lucas S."/>
            <person name="Salamov A.A."/>
            <person name="Bradshaw R.E."/>
            <person name="Ciuffetti L."/>
            <person name="Hamelin R.C."/>
            <person name="Kema G.H.J."/>
            <person name="Lawrence C."/>
            <person name="Scott J.A."/>
            <person name="Spatafora J.W."/>
            <person name="Turgeon B.G."/>
            <person name="de Wit P.J.G.M."/>
            <person name="Zhong S."/>
            <person name="Goodwin S.B."/>
            <person name="Grigoriev I.V."/>
        </authorList>
    </citation>
    <scope>NUCLEOTIDE SEQUENCE [LARGE SCALE GENOMIC DNA]</scope>
    <source>
        <strain evidence="2">NZE10 / CBS 128990</strain>
    </source>
</reference>
<organism evidence="1 2">
    <name type="scientific">Dothistroma septosporum (strain NZE10 / CBS 128990)</name>
    <name type="common">Red band needle blight fungus</name>
    <name type="synonym">Mycosphaerella pini</name>
    <dbReference type="NCBI Taxonomy" id="675120"/>
    <lineage>
        <taxon>Eukaryota</taxon>
        <taxon>Fungi</taxon>
        <taxon>Dikarya</taxon>
        <taxon>Ascomycota</taxon>
        <taxon>Pezizomycotina</taxon>
        <taxon>Dothideomycetes</taxon>
        <taxon>Dothideomycetidae</taxon>
        <taxon>Mycosphaerellales</taxon>
        <taxon>Mycosphaerellaceae</taxon>
        <taxon>Dothistroma</taxon>
    </lineage>
</organism>
<accession>N1PPZ1</accession>
<evidence type="ECO:0000313" key="1">
    <source>
        <dbReference type="EMBL" id="EME45457.1"/>
    </source>
</evidence>
<evidence type="ECO:0000313" key="2">
    <source>
        <dbReference type="Proteomes" id="UP000016933"/>
    </source>
</evidence>
<dbReference type="AlphaFoldDB" id="N1PPZ1"/>
<proteinExistence type="predicted"/>
<protein>
    <submittedName>
        <fullName evidence="1">Uncharacterized protein</fullName>
    </submittedName>
</protein>
<keyword evidence="2" id="KW-1185">Reference proteome</keyword>